<reference evidence="3 4" key="1">
    <citation type="journal article" date="2015" name="Genome Announc.">
        <title>Draft Genome Sequence of Brevibacillus brevis DZQ7, a Plant Growth-Promoting Rhizobacterium with Broad-Spectrum Antimicrobial Activity.</title>
        <authorList>
            <person name="Hou Q."/>
            <person name="Wang C."/>
            <person name="Hou X."/>
            <person name="Xia Z."/>
            <person name="Ye J."/>
            <person name="Liu K."/>
            <person name="Liu H."/>
            <person name="Wang J."/>
            <person name="Guo H."/>
            <person name="Yu X."/>
            <person name="Yang Y."/>
            <person name="Du B."/>
            <person name="Ding Y."/>
        </authorList>
    </citation>
    <scope>NUCLEOTIDE SEQUENCE [LARGE SCALE GENOMIC DNA]</scope>
    <source>
        <strain evidence="3 4">DZQ7</strain>
    </source>
</reference>
<dbReference type="SUPFAM" id="SSF55961">
    <property type="entry name" value="Bet v1-like"/>
    <property type="match status" value="1"/>
</dbReference>
<protein>
    <recommendedName>
        <fullName evidence="2">Activator of Hsp90 ATPase homologue 1/2-like C-terminal domain-containing protein</fullName>
    </recommendedName>
</protein>
<feature type="domain" description="Activator of Hsp90 ATPase homologue 1/2-like C-terminal" evidence="2">
    <location>
        <begin position="33"/>
        <end position="151"/>
    </location>
</feature>
<evidence type="ECO:0000313" key="4">
    <source>
        <dbReference type="Proteomes" id="UP000036061"/>
    </source>
</evidence>
<dbReference type="AlphaFoldDB" id="A0A2Z4MI41"/>
<evidence type="ECO:0000256" key="1">
    <source>
        <dbReference type="ARBA" id="ARBA00006817"/>
    </source>
</evidence>
<accession>A0A2Z4MI41</accession>
<dbReference type="EMBL" id="CP030117">
    <property type="protein sequence ID" value="AWX56182.1"/>
    <property type="molecule type" value="Genomic_DNA"/>
</dbReference>
<organism evidence="3 4">
    <name type="scientific">Brevibacillus brevis</name>
    <name type="common">Bacillus brevis</name>
    <dbReference type="NCBI Taxonomy" id="1393"/>
    <lineage>
        <taxon>Bacteria</taxon>
        <taxon>Bacillati</taxon>
        <taxon>Bacillota</taxon>
        <taxon>Bacilli</taxon>
        <taxon>Bacillales</taxon>
        <taxon>Paenibacillaceae</taxon>
        <taxon>Brevibacillus</taxon>
    </lineage>
</organism>
<proteinExistence type="inferred from homology"/>
<evidence type="ECO:0000313" key="3">
    <source>
        <dbReference type="EMBL" id="AWX56182.1"/>
    </source>
</evidence>
<dbReference type="RefSeq" id="WP_048032882.1">
    <property type="nucleotide sequence ID" value="NZ_CP030117.1"/>
</dbReference>
<dbReference type="Gene3D" id="3.30.530.20">
    <property type="match status" value="1"/>
</dbReference>
<name>A0A2Z4MI41_BREBE</name>
<dbReference type="InterPro" id="IPR023393">
    <property type="entry name" value="START-like_dom_sf"/>
</dbReference>
<evidence type="ECO:0000259" key="2">
    <source>
        <dbReference type="Pfam" id="PF08327"/>
    </source>
</evidence>
<comment type="similarity">
    <text evidence="1">Belongs to the AHA1 family.</text>
</comment>
<sequence length="163" mass="18865">MSRNYDCDTVEAALRKRVDGRMNNLTKFQINRPVHEVFEAFVDPAKIGNFWFSSSSARWEVGKNITLFYDIYNAEVGITVHEIQVNKRIVFQWAGEENTVTIMLNALDEARTIIEVNEEGFQEDDPMLLQKMIDNKEGWVYVLSCLKGYLEHGIKTLREGLVK</sequence>
<gene>
    <name evidence="3" type="ORF">AB432_014520</name>
</gene>
<dbReference type="CDD" id="cd08901">
    <property type="entry name" value="SRPBCC_CalC_Aha1-like_8"/>
    <property type="match status" value="1"/>
</dbReference>
<dbReference type="Proteomes" id="UP000036061">
    <property type="component" value="Chromosome"/>
</dbReference>
<dbReference type="Pfam" id="PF08327">
    <property type="entry name" value="AHSA1"/>
    <property type="match status" value="1"/>
</dbReference>
<dbReference type="InterPro" id="IPR013538">
    <property type="entry name" value="ASHA1/2-like_C"/>
</dbReference>